<name>A0ABQ1K6X0_9GAMM</name>
<dbReference type="InterPro" id="IPR042284">
    <property type="entry name" value="AdoMetDC_N"/>
</dbReference>
<dbReference type="Gene3D" id="3.30.160.750">
    <property type="match status" value="1"/>
</dbReference>
<dbReference type="InterPro" id="IPR016067">
    <property type="entry name" value="S-AdoMet_deCO2ase_core"/>
</dbReference>
<proteinExistence type="inferred from homology"/>
<evidence type="ECO:0000256" key="2">
    <source>
        <dbReference type="ARBA" id="ARBA00022793"/>
    </source>
</evidence>
<evidence type="ECO:0000256" key="4">
    <source>
        <dbReference type="ARBA" id="ARBA00023066"/>
    </source>
</evidence>
<comment type="catalytic activity">
    <reaction evidence="10">
        <text>S-adenosyl-L-methionine + H(+) = S-adenosyl 3-(methylsulfanyl)propylamine + CO2</text>
        <dbReference type="Rhea" id="RHEA:15981"/>
        <dbReference type="ChEBI" id="CHEBI:15378"/>
        <dbReference type="ChEBI" id="CHEBI:16526"/>
        <dbReference type="ChEBI" id="CHEBI:57443"/>
        <dbReference type="ChEBI" id="CHEBI:59789"/>
        <dbReference type="EC" id="4.1.1.50"/>
    </reaction>
</comment>
<keyword evidence="7 10" id="KW-0456">Lyase</keyword>
<organism evidence="12 13">
    <name type="scientific">Marinobacterium zhoushanense</name>
    <dbReference type="NCBI Taxonomy" id="1679163"/>
    <lineage>
        <taxon>Bacteria</taxon>
        <taxon>Pseudomonadati</taxon>
        <taxon>Pseudomonadota</taxon>
        <taxon>Gammaproteobacteria</taxon>
        <taxon>Oceanospirillales</taxon>
        <taxon>Oceanospirillaceae</taxon>
        <taxon>Marinobacterium</taxon>
    </lineage>
</organism>
<dbReference type="RefSeq" id="WP_188747016.1">
    <property type="nucleotide sequence ID" value="NZ_BMIJ01000003.1"/>
</dbReference>
<gene>
    <name evidence="10 12" type="primary">speH</name>
    <name evidence="12" type="ORF">GCM10011352_15450</name>
</gene>
<keyword evidence="2 10" id="KW-0210">Decarboxylase</keyword>
<feature type="chain" id="PRO_5044943219" description="S-adenosylmethionine decarboxylase beta chain" evidence="10">
    <location>
        <begin position="1"/>
        <end position="100"/>
    </location>
</feature>
<evidence type="ECO:0000256" key="8">
    <source>
        <dbReference type="ARBA" id="ARBA00023270"/>
    </source>
</evidence>
<keyword evidence="6 10" id="KW-0865">Zymogen</keyword>
<dbReference type="PANTHER" id="PTHR33866">
    <property type="entry name" value="S-ADENOSYLMETHIONINE DECARBOXYLASE PROENZYME"/>
    <property type="match status" value="1"/>
</dbReference>
<feature type="region of interest" description="Disordered" evidence="11">
    <location>
        <begin position="1"/>
        <end position="24"/>
    </location>
</feature>
<feature type="active site" description="Schiff-base intermediate with substrate; via pyruvic acid" evidence="10">
    <location>
        <position position="101"/>
    </location>
</feature>
<comment type="pathway">
    <text evidence="10">Amine and polyamine biosynthesis; S-adenosylmethioninamine biosynthesis; S-adenosylmethioninamine from S-adenosyl-L-methionine: step 1/1.</text>
</comment>
<comment type="similarity">
    <text evidence="10">Belongs to the prokaryotic AdoMetDC family. Type 1 subfamily.</text>
</comment>
<keyword evidence="8 10" id="KW-0704">Schiff base</keyword>
<keyword evidence="4 10" id="KW-0745">Spermidine biosynthesis</keyword>
<keyword evidence="1 10" id="KW-0949">S-adenosyl-L-methionine</keyword>
<evidence type="ECO:0000256" key="6">
    <source>
        <dbReference type="ARBA" id="ARBA00023145"/>
    </source>
</evidence>
<sequence>MDDLTDKPDQTLSSGKGDWPAYAPGNKETRKDYFIERAGYRFAGTHLIIDLLGASNLDELERMEHALRDSVRAAGATLLHLHLHHFTPNGGISGVAVLAESHISVHTWPEREFAAFDVFMCGDARPEQTIAVLERAFEPTETRVQEILRGRIAIDDDHLR</sequence>
<keyword evidence="3 10" id="KW-0068">Autocatalytic cleavage</keyword>
<evidence type="ECO:0000256" key="9">
    <source>
        <dbReference type="ARBA" id="ARBA00023317"/>
    </source>
</evidence>
<evidence type="ECO:0000256" key="7">
    <source>
        <dbReference type="ARBA" id="ARBA00023239"/>
    </source>
</evidence>
<evidence type="ECO:0000256" key="10">
    <source>
        <dbReference type="HAMAP-Rule" id="MF_00464"/>
    </source>
</evidence>
<keyword evidence="13" id="KW-1185">Reference proteome</keyword>
<evidence type="ECO:0000256" key="1">
    <source>
        <dbReference type="ARBA" id="ARBA00022691"/>
    </source>
</evidence>
<dbReference type="HAMAP" id="MF_00464">
    <property type="entry name" value="AdoMetDC_1"/>
    <property type="match status" value="1"/>
</dbReference>
<dbReference type="InterPro" id="IPR017716">
    <property type="entry name" value="S-AdoMet_deCOase_pro-enz"/>
</dbReference>
<dbReference type="Proteomes" id="UP000629025">
    <property type="component" value="Unassembled WGS sequence"/>
</dbReference>
<feature type="active site" description="Proton donor; for catalytic activity" evidence="10">
    <location>
        <position position="121"/>
    </location>
</feature>
<evidence type="ECO:0000256" key="3">
    <source>
        <dbReference type="ARBA" id="ARBA00022813"/>
    </source>
</evidence>
<feature type="modified residue" description="Pyruvic acid (Ser); by autocatalysis" evidence="10">
    <location>
        <position position="101"/>
    </location>
</feature>
<comment type="caution">
    <text evidence="12">The sequence shown here is derived from an EMBL/GenBank/DDBJ whole genome shotgun (WGS) entry which is preliminary data.</text>
</comment>
<dbReference type="PANTHER" id="PTHR33866:SF2">
    <property type="entry name" value="S-ADENOSYLMETHIONINE DECARBOXYLASE PROENZYME"/>
    <property type="match status" value="1"/>
</dbReference>
<dbReference type="EC" id="4.1.1.50" evidence="10"/>
<protein>
    <recommendedName>
        <fullName evidence="10">S-adenosylmethionine decarboxylase proenzyme</fullName>
        <shortName evidence="10">AdoMetDC</shortName>
        <shortName evidence="10">SAMDC</shortName>
        <ecNumber evidence="10">4.1.1.50</ecNumber>
    </recommendedName>
    <component>
        <recommendedName>
            <fullName evidence="10">S-adenosylmethionine decarboxylase beta chain</fullName>
        </recommendedName>
    </component>
    <component>
        <recommendedName>
            <fullName evidence="10">S-adenosylmethionine decarboxylase alpha chain</fullName>
        </recommendedName>
    </component>
</protein>
<comment type="function">
    <text evidence="10">Catalyzes the decarboxylation of S-adenosylmethionine to S-adenosylmethioninamine (dcAdoMet), the propylamine donor required for the synthesis of the polyamines spermine and spermidine from the diamine putrescine.</text>
</comment>
<dbReference type="Pfam" id="PF02675">
    <property type="entry name" value="AdoMet_dc"/>
    <property type="match status" value="1"/>
</dbReference>
<reference evidence="13" key="1">
    <citation type="journal article" date="2019" name="Int. J. Syst. Evol. Microbiol.">
        <title>The Global Catalogue of Microorganisms (GCM) 10K type strain sequencing project: providing services to taxonomists for standard genome sequencing and annotation.</title>
        <authorList>
            <consortium name="The Broad Institute Genomics Platform"/>
            <consortium name="The Broad Institute Genome Sequencing Center for Infectious Disease"/>
            <person name="Wu L."/>
            <person name="Ma J."/>
        </authorList>
    </citation>
    <scope>NUCLEOTIDE SEQUENCE [LARGE SCALE GENOMIC DNA]</scope>
    <source>
        <strain evidence="13">CGMCC 1.15341</strain>
    </source>
</reference>
<dbReference type="InterPro" id="IPR042286">
    <property type="entry name" value="AdoMetDC_C"/>
</dbReference>
<feature type="active site" description="Proton acceptor; for processing activity" evidence="10">
    <location>
        <position position="106"/>
    </location>
</feature>
<comment type="cofactor">
    <cofactor evidence="10">
        <name>pyruvate</name>
        <dbReference type="ChEBI" id="CHEBI:15361"/>
    </cofactor>
    <text evidence="10">Binds 1 pyruvoyl group covalently per subunit.</text>
</comment>
<comment type="PTM">
    <text evidence="10">Is synthesized initially as an inactive proenzyme. Formation of the active enzyme involves a self-maturation process in which the active site pyruvoyl group is generated from an internal serine residue via an autocatalytic post-translational modification. Two non-identical subunits are generated from the proenzyme in this reaction, and the pyruvate is formed at the N-terminus of the alpha chain, which is derived from the carboxyl end of the proenzyme. The post-translation cleavage follows an unusual pathway, termed non-hydrolytic serinolysis, in which the side chain hydroxyl group of the serine supplies its oxygen atom to form the C-terminus of the beta chain, while the remainder of the serine residue undergoes an oxidative deamination to produce ammonia and the pyruvoyl group blocking the N-terminus of the alpha chain.</text>
</comment>
<feature type="chain" id="PRO_5044943220" description="S-adenosylmethionine decarboxylase alpha chain" evidence="10">
    <location>
        <begin position="101"/>
        <end position="160"/>
    </location>
</feature>
<evidence type="ECO:0000256" key="5">
    <source>
        <dbReference type="ARBA" id="ARBA00023115"/>
    </source>
</evidence>
<keyword evidence="5 10" id="KW-0620">Polyamine biosynthesis</keyword>
<comment type="subunit">
    <text evidence="10">Heterotetramer of two alpha and two beta chains arranged as a dimer of alpha/beta heterodimers.</text>
</comment>
<feature type="site" description="Cleavage (non-hydrolytic); by autolysis" evidence="10">
    <location>
        <begin position="100"/>
        <end position="101"/>
    </location>
</feature>
<dbReference type="SUPFAM" id="SSF56276">
    <property type="entry name" value="S-adenosylmethionine decarboxylase"/>
    <property type="match status" value="1"/>
</dbReference>
<keyword evidence="9 10" id="KW-0670">Pyruvate</keyword>
<evidence type="ECO:0000313" key="13">
    <source>
        <dbReference type="Proteomes" id="UP000629025"/>
    </source>
</evidence>
<dbReference type="NCBIfam" id="TIGR03330">
    <property type="entry name" value="SAM_DCase_Bsu"/>
    <property type="match status" value="1"/>
</dbReference>
<accession>A0ABQ1K6X0</accession>
<dbReference type="EMBL" id="BMIJ01000003">
    <property type="protein sequence ID" value="GGB90336.1"/>
    <property type="molecule type" value="Genomic_DNA"/>
</dbReference>
<evidence type="ECO:0000313" key="12">
    <source>
        <dbReference type="EMBL" id="GGB90336.1"/>
    </source>
</evidence>
<evidence type="ECO:0000256" key="11">
    <source>
        <dbReference type="SAM" id="MobiDB-lite"/>
    </source>
</evidence>
<dbReference type="Gene3D" id="3.30.360.110">
    <property type="entry name" value="S-adenosylmethionine decarboxylase domain"/>
    <property type="match status" value="1"/>
</dbReference>
<dbReference type="InterPro" id="IPR003826">
    <property type="entry name" value="AdoMetDC_fam_prok"/>
</dbReference>